<reference evidence="1" key="1">
    <citation type="journal article" date="2021" name="Genome Biol. Evol.">
        <title>A High-Quality Reference Genome for a Parasitic Bivalve with Doubly Uniparental Inheritance (Bivalvia: Unionida).</title>
        <authorList>
            <person name="Smith C.H."/>
        </authorList>
    </citation>
    <scope>NUCLEOTIDE SEQUENCE</scope>
    <source>
        <strain evidence="1">CHS0354</strain>
    </source>
</reference>
<sequence length="124" mass="14140">MSVCNEYGRSVNIVDGRCKVHRRLSFASLLRYHNMFTPIEGRKSKIYSSTGRRTGESIHSPCRGSRKNTFLPQSRFDSHAILIRTSGDAGASSHPESCMVIQTTFRAHCLFMNIDGDWLRIRNF</sequence>
<name>A0AAE0W1Y6_9BIVA</name>
<reference evidence="1" key="3">
    <citation type="submission" date="2023-05" db="EMBL/GenBank/DDBJ databases">
        <authorList>
            <person name="Smith C.H."/>
        </authorList>
    </citation>
    <scope>NUCLEOTIDE SEQUENCE</scope>
    <source>
        <strain evidence="1">CHS0354</strain>
        <tissue evidence="1">Mantle</tissue>
    </source>
</reference>
<accession>A0AAE0W1Y6</accession>
<organism evidence="1 2">
    <name type="scientific">Potamilus streckersoni</name>
    <dbReference type="NCBI Taxonomy" id="2493646"/>
    <lineage>
        <taxon>Eukaryota</taxon>
        <taxon>Metazoa</taxon>
        <taxon>Spiralia</taxon>
        <taxon>Lophotrochozoa</taxon>
        <taxon>Mollusca</taxon>
        <taxon>Bivalvia</taxon>
        <taxon>Autobranchia</taxon>
        <taxon>Heteroconchia</taxon>
        <taxon>Palaeoheterodonta</taxon>
        <taxon>Unionida</taxon>
        <taxon>Unionoidea</taxon>
        <taxon>Unionidae</taxon>
        <taxon>Ambleminae</taxon>
        <taxon>Lampsilini</taxon>
        <taxon>Potamilus</taxon>
    </lineage>
</organism>
<evidence type="ECO:0000313" key="2">
    <source>
        <dbReference type="Proteomes" id="UP001195483"/>
    </source>
</evidence>
<dbReference type="Proteomes" id="UP001195483">
    <property type="component" value="Unassembled WGS sequence"/>
</dbReference>
<proteinExistence type="predicted"/>
<protein>
    <submittedName>
        <fullName evidence="1">Uncharacterized protein</fullName>
    </submittedName>
</protein>
<dbReference type="AlphaFoldDB" id="A0AAE0W1Y6"/>
<evidence type="ECO:0000313" key="1">
    <source>
        <dbReference type="EMBL" id="KAK3597285.1"/>
    </source>
</evidence>
<gene>
    <name evidence="1" type="ORF">CHS0354_010917</name>
</gene>
<keyword evidence="2" id="KW-1185">Reference proteome</keyword>
<comment type="caution">
    <text evidence="1">The sequence shown here is derived from an EMBL/GenBank/DDBJ whole genome shotgun (WGS) entry which is preliminary data.</text>
</comment>
<dbReference type="EMBL" id="JAEAOA010000682">
    <property type="protein sequence ID" value="KAK3597285.1"/>
    <property type="molecule type" value="Genomic_DNA"/>
</dbReference>
<reference evidence="1" key="2">
    <citation type="journal article" date="2021" name="Genome Biol. Evol.">
        <title>Developing a high-quality reference genome for a parasitic bivalve with doubly uniparental inheritance (Bivalvia: Unionida).</title>
        <authorList>
            <person name="Smith C.H."/>
        </authorList>
    </citation>
    <scope>NUCLEOTIDE SEQUENCE</scope>
    <source>
        <strain evidence="1">CHS0354</strain>
        <tissue evidence="1">Mantle</tissue>
    </source>
</reference>